<dbReference type="GO" id="GO:0001681">
    <property type="term" value="F:sialate O-acetylesterase activity"/>
    <property type="evidence" value="ECO:0007669"/>
    <property type="project" value="InterPro"/>
</dbReference>
<keyword evidence="1" id="KW-0378">Hydrolase</keyword>
<dbReference type="EMBL" id="FOQO01000002">
    <property type="protein sequence ID" value="SFI09269.1"/>
    <property type="molecule type" value="Genomic_DNA"/>
</dbReference>
<dbReference type="PANTHER" id="PTHR22901">
    <property type="entry name" value="SIALATE O-ACETYLESTERASE"/>
    <property type="match status" value="1"/>
</dbReference>
<dbReference type="Gene3D" id="3.40.50.1110">
    <property type="entry name" value="SGNH hydrolase"/>
    <property type="match status" value="1"/>
</dbReference>
<dbReference type="InterPro" id="IPR005181">
    <property type="entry name" value="SASA"/>
</dbReference>
<name>A0A1I3FDJ2_9SPHI</name>
<dbReference type="GO" id="GO:0005975">
    <property type="term" value="P:carbohydrate metabolic process"/>
    <property type="evidence" value="ECO:0007669"/>
    <property type="project" value="TreeGrafter"/>
</dbReference>
<reference evidence="3 4" key="1">
    <citation type="submission" date="2016-10" db="EMBL/GenBank/DDBJ databases">
        <authorList>
            <person name="de Groot N.N."/>
        </authorList>
    </citation>
    <scope>NUCLEOTIDE SEQUENCE [LARGE SCALE GENOMIC DNA]</scope>
    <source>
        <strain evidence="3 4">RK1</strain>
    </source>
</reference>
<dbReference type="PANTHER" id="PTHR22901:SF0">
    <property type="entry name" value="SIALATE O-ACETYLESTERASE"/>
    <property type="match status" value="1"/>
</dbReference>
<feature type="domain" description="Sialate O-acetylesterase" evidence="2">
    <location>
        <begin position="104"/>
        <end position="363"/>
    </location>
</feature>
<organism evidence="3 4">
    <name type="scientific">Parapedobacter indicus</name>
    <dbReference type="NCBI Taxonomy" id="1477437"/>
    <lineage>
        <taxon>Bacteria</taxon>
        <taxon>Pseudomonadati</taxon>
        <taxon>Bacteroidota</taxon>
        <taxon>Sphingobacteriia</taxon>
        <taxon>Sphingobacteriales</taxon>
        <taxon>Sphingobacteriaceae</taxon>
        <taxon>Parapedobacter</taxon>
    </lineage>
</organism>
<evidence type="ECO:0000256" key="1">
    <source>
        <dbReference type="ARBA" id="ARBA00022801"/>
    </source>
</evidence>
<dbReference type="Gene3D" id="2.60.40.10">
    <property type="entry name" value="Immunoglobulins"/>
    <property type="match status" value="1"/>
</dbReference>
<dbReference type="InterPro" id="IPR039329">
    <property type="entry name" value="SIAE"/>
</dbReference>
<sequence length="488" mass="54150">MRKYSILLCIGLMFSINALIADVRLPQIFSDGMVLQRNQPIAVWGWADPGEQVKVNLNSQRQETTADADGKWKLTLSPEEAGGPFQLVVSGKNTLTLSDVLIGEVWICSGQSNMEWIVANSNNAEQEIAKANYPQIRHVKIPRITAGEPLDDIEESLEWEEANPQNVGDFTAVGYFYARELHKELNVPIGLINTSWGGTMVETWISKEALKKDKNLKKAVLAYENTPADTVRKNTNPNRYPTLLFNAMINPLIPYTVKGAIWYQGESNAGRAYEYRTSFPMMITDWRKRWGLGDFPFYFVQLASFKAAGGTSATGSTWAELREAQHLTLSLPRTGEAVTIDIGTTNDIHPRNKQDVGKRLAAVALHDSYGRDVVYSGPEYKKHKTSGNQVTIHFDHVGGGLTTHGADEVIGFEIAGADQRFYPAEAKIEGETIVVSSSSVSKPKAVRYAWADDPGTSNLFNNEGFPAGPFRTDNWTPVTKNVVYELKN</sequence>
<dbReference type="InterPro" id="IPR013783">
    <property type="entry name" value="Ig-like_fold"/>
</dbReference>
<evidence type="ECO:0000259" key="2">
    <source>
        <dbReference type="Pfam" id="PF03629"/>
    </source>
</evidence>
<gene>
    <name evidence="3" type="ORF">SAMN05444682_102278</name>
</gene>
<keyword evidence="4" id="KW-1185">Reference proteome</keyword>
<dbReference type="Proteomes" id="UP000198670">
    <property type="component" value="Unassembled WGS sequence"/>
</dbReference>
<evidence type="ECO:0000313" key="3">
    <source>
        <dbReference type="EMBL" id="SFI09269.1"/>
    </source>
</evidence>
<dbReference type="AlphaFoldDB" id="A0A1I3FDJ2"/>
<evidence type="ECO:0000313" key="4">
    <source>
        <dbReference type="Proteomes" id="UP000198670"/>
    </source>
</evidence>
<dbReference type="RefSeq" id="WP_090625037.1">
    <property type="nucleotide sequence ID" value="NZ_FOQO01000002.1"/>
</dbReference>
<dbReference type="SUPFAM" id="SSF52266">
    <property type="entry name" value="SGNH hydrolase"/>
    <property type="match status" value="1"/>
</dbReference>
<protein>
    <submittedName>
        <fullName evidence="3">Sialate O-acetylesterase</fullName>
    </submittedName>
</protein>
<dbReference type="STRING" id="1477437.SAMN05444682_102278"/>
<dbReference type="OrthoDB" id="9816001at2"/>
<dbReference type="Pfam" id="PF03629">
    <property type="entry name" value="SASA"/>
    <property type="match status" value="1"/>
</dbReference>
<accession>A0A1I3FDJ2</accession>
<dbReference type="InterPro" id="IPR036514">
    <property type="entry name" value="SGNH_hydro_sf"/>
</dbReference>
<proteinExistence type="predicted"/>